<keyword evidence="2" id="KW-1185">Reference proteome</keyword>
<comment type="caution">
    <text evidence="1">The sequence shown here is derived from an EMBL/GenBank/DDBJ whole genome shotgun (WGS) entry which is preliminary data.</text>
</comment>
<proteinExistence type="predicted"/>
<gene>
    <name evidence="1" type="ORF">Q2T77_28260</name>
</gene>
<evidence type="ECO:0000313" key="2">
    <source>
        <dbReference type="Proteomes" id="UP001169027"/>
    </source>
</evidence>
<dbReference type="RefSeq" id="WP_301814154.1">
    <property type="nucleotide sequence ID" value="NZ_JAUJZH010000025.1"/>
</dbReference>
<dbReference type="InterPro" id="IPR019659">
    <property type="entry name" value="DUF2514"/>
</dbReference>
<evidence type="ECO:0000313" key="1">
    <source>
        <dbReference type="EMBL" id="MDO1536187.1"/>
    </source>
</evidence>
<accession>A0ABT8SB87</accession>
<dbReference type="Proteomes" id="UP001169027">
    <property type="component" value="Unassembled WGS sequence"/>
</dbReference>
<dbReference type="EMBL" id="JAUKVY010000025">
    <property type="protein sequence ID" value="MDO1536187.1"/>
    <property type="molecule type" value="Genomic_DNA"/>
</dbReference>
<sequence length="180" mass="18806">MTLLLSPKFWLAIAFAAVVAFAGVQTLRVAGGKADLSELRSEFADYRAAAAETARLAARAERAEEQRYQDNTRKVVDDARTETVAARAAAGRADIAAERLSGQLAAFRAAADRARADPAAAGRGQGEPAGDPIGVLAGLLERADARAGKVERYADALRIAGATCERYADGLQPAQGQAPP</sequence>
<dbReference type="Pfam" id="PF10721">
    <property type="entry name" value="DUF2514"/>
    <property type="match status" value="1"/>
</dbReference>
<protein>
    <submittedName>
        <fullName evidence="1">DUF2514 family protein</fullName>
    </submittedName>
</protein>
<organism evidence="1 2">
    <name type="scientific">Variovorax ginsengisoli</name>
    <dbReference type="NCBI Taxonomy" id="363844"/>
    <lineage>
        <taxon>Bacteria</taxon>
        <taxon>Pseudomonadati</taxon>
        <taxon>Pseudomonadota</taxon>
        <taxon>Betaproteobacteria</taxon>
        <taxon>Burkholderiales</taxon>
        <taxon>Comamonadaceae</taxon>
        <taxon>Variovorax</taxon>
    </lineage>
</organism>
<name>A0ABT8SB87_9BURK</name>
<reference evidence="1" key="1">
    <citation type="submission" date="2023-06" db="EMBL/GenBank/DDBJ databases">
        <authorList>
            <person name="Jiang Y."/>
            <person name="Liu Q."/>
        </authorList>
    </citation>
    <scope>NUCLEOTIDE SEQUENCE</scope>
    <source>
        <strain evidence="1">CGMCC 1.12090</strain>
    </source>
</reference>